<dbReference type="SUPFAM" id="SSF46785">
    <property type="entry name" value="Winged helix' DNA-binding domain"/>
    <property type="match status" value="1"/>
</dbReference>
<dbReference type="AlphaFoldDB" id="M6WHC9"/>
<evidence type="ECO:0000256" key="1">
    <source>
        <dbReference type="ARBA" id="ARBA00006817"/>
    </source>
</evidence>
<dbReference type="PROSITE" id="PS50987">
    <property type="entry name" value="HTH_ARSR_2"/>
    <property type="match status" value="1"/>
</dbReference>
<dbReference type="InterPro" id="IPR001845">
    <property type="entry name" value="HTH_ArsR_DNA-bd_dom"/>
</dbReference>
<accession>M6WHC9</accession>
<dbReference type="InterPro" id="IPR011991">
    <property type="entry name" value="ArsR-like_HTH"/>
</dbReference>
<reference evidence="3 4" key="1">
    <citation type="submission" date="2013-01" db="EMBL/GenBank/DDBJ databases">
        <authorList>
            <person name="Harkins D.M."/>
            <person name="Durkin A.S."/>
            <person name="Brinkac L.M."/>
            <person name="Haft D.H."/>
            <person name="Selengut J.D."/>
            <person name="Sanka R."/>
            <person name="DePew J."/>
            <person name="Purushe J."/>
            <person name="Picardeau M."/>
            <person name="Werts C."/>
            <person name="Goarant C."/>
            <person name="Vinetz J.M."/>
            <person name="Sutton G.G."/>
            <person name="Nierman W.C."/>
            <person name="Fouts D.E."/>
        </authorList>
    </citation>
    <scope>NUCLEOTIDE SEQUENCE [LARGE SCALE GENOMIC DNA]</scope>
    <source>
        <strain evidence="3 4">200901868</strain>
    </source>
</reference>
<dbReference type="PRINTS" id="PR00778">
    <property type="entry name" value="HTHARSR"/>
</dbReference>
<name>M6WHC9_LEPBO</name>
<proteinExistence type="inferred from homology"/>
<comment type="caution">
    <text evidence="3">The sequence shown here is derived from an EMBL/GenBank/DDBJ whole genome shotgun (WGS) entry which is preliminary data.</text>
</comment>
<dbReference type="Gene3D" id="3.30.530.20">
    <property type="match status" value="1"/>
</dbReference>
<dbReference type="SUPFAM" id="SSF55961">
    <property type="entry name" value="Bet v1-like"/>
    <property type="match status" value="1"/>
</dbReference>
<gene>
    <name evidence="3" type="ORF">LEP1GSC133_3022</name>
</gene>
<dbReference type="CDD" id="cd00090">
    <property type="entry name" value="HTH_ARSR"/>
    <property type="match status" value="1"/>
</dbReference>
<protein>
    <recommendedName>
        <fullName evidence="2">HTH arsR-type domain-containing protein</fullName>
    </recommendedName>
</protein>
<dbReference type="InterPro" id="IPR013538">
    <property type="entry name" value="ASHA1/2-like_C"/>
</dbReference>
<dbReference type="EMBL" id="AKWF02000023">
    <property type="protein sequence ID" value="EMO64574.1"/>
    <property type="molecule type" value="Genomic_DNA"/>
</dbReference>
<dbReference type="SMART" id="SM00418">
    <property type="entry name" value="HTH_ARSR"/>
    <property type="match status" value="1"/>
</dbReference>
<evidence type="ECO:0000313" key="4">
    <source>
        <dbReference type="Proteomes" id="UP000012159"/>
    </source>
</evidence>
<dbReference type="InterPro" id="IPR036388">
    <property type="entry name" value="WH-like_DNA-bd_sf"/>
</dbReference>
<dbReference type="GO" id="GO:0003700">
    <property type="term" value="F:DNA-binding transcription factor activity"/>
    <property type="evidence" value="ECO:0007669"/>
    <property type="project" value="InterPro"/>
</dbReference>
<evidence type="ECO:0000313" key="3">
    <source>
        <dbReference type="EMBL" id="EMO64574.1"/>
    </source>
</evidence>
<sequence length="270" mass="31023">MLPLGHMLEKELSPVFKALSDESRRRILDILKNKPGISVGELTDFFEFSRFAVMKHLKVLSEANLLKIEKKGKFRNIYLNAIPIQMIYDRWISQYSKHWASSLTRLKYEIEGESRIMEELKQVYTLYIKTNANKLWDTLIQSSITPEWFDGMAVTFEPKVGAKLTYDIKGQDGNKLSVVEGNVLEFDPQKKLAYTFRLSAEPKATKDRASRVTYELEPSGPDSVKLTVTHDDFDGKTTTFFGVSQGWPRHLSNLKTYLETGKSMNLPSMH</sequence>
<dbReference type="NCBIfam" id="NF033788">
    <property type="entry name" value="HTH_metalloreg"/>
    <property type="match status" value="1"/>
</dbReference>
<organism evidence="3 4">
    <name type="scientific">Leptospira borgpetersenii serovar Pomona str. 200901868</name>
    <dbReference type="NCBI Taxonomy" id="1192866"/>
    <lineage>
        <taxon>Bacteria</taxon>
        <taxon>Pseudomonadati</taxon>
        <taxon>Spirochaetota</taxon>
        <taxon>Spirochaetia</taxon>
        <taxon>Leptospirales</taxon>
        <taxon>Leptospiraceae</taxon>
        <taxon>Leptospira</taxon>
    </lineage>
</organism>
<feature type="domain" description="HTH arsR-type" evidence="2">
    <location>
        <begin position="4"/>
        <end position="99"/>
    </location>
</feature>
<dbReference type="Pfam" id="PF12840">
    <property type="entry name" value="HTH_20"/>
    <property type="match status" value="1"/>
</dbReference>
<dbReference type="Gene3D" id="1.10.10.10">
    <property type="entry name" value="Winged helix-like DNA-binding domain superfamily/Winged helix DNA-binding domain"/>
    <property type="match status" value="1"/>
</dbReference>
<dbReference type="InterPro" id="IPR036390">
    <property type="entry name" value="WH_DNA-bd_sf"/>
</dbReference>
<dbReference type="Proteomes" id="UP000012159">
    <property type="component" value="Unassembled WGS sequence"/>
</dbReference>
<dbReference type="CDD" id="cd08893">
    <property type="entry name" value="SRPBCC_CalC_Aha1-like_GntR-HTH"/>
    <property type="match status" value="1"/>
</dbReference>
<dbReference type="STRING" id="1192866.LEP1GSC133_3022"/>
<evidence type="ECO:0000259" key="2">
    <source>
        <dbReference type="PROSITE" id="PS50987"/>
    </source>
</evidence>
<dbReference type="InterPro" id="IPR023393">
    <property type="entry name" value="START-like_dom_sf"/>
</dbReference>
<dbReference type="PANTHER" id="PTHR38600">
    <property type="entry name" value="TRANSCRIPTIONAL REGULATORY PROTEIN"/>
    <property type="match status" value="1"/>
</dbReference>
<dbReference type="PANTHER" id="PTHR38600:SF1">
    <property type="entry name" value="TRANSCRIPTIONAL REGULATORY PROTEIN"/>
    <property type="match status" value="1"/>
</dbReference>
<dbReference type="Pfam" id="PF08327">
    <property type="entry name" value="AHSA1"/>
    <property type="match status" value="1"/>
</dbReference>
<comment type="similarity">
    <text evidence="1">Belongs to the AHA1 family.</text>
</comment>